<dbReference type="OrthoDB" id="192608at2759"/>
<dbReference type="Pfam" id="PF25468">
    <property type="entry name" value="HEAT_HEATR5A"/>
    <property type="match status" value="1"/>
</dbReference>
<dbReference type="STRING" id="6573.A0A210PI49"/>
<dbReference type="GO" id="GO:0005829">
    <property type="term" value="C:cytosol"/>
    <property type="evidence" value="ECO:0007669"/>
    <property type="project" value="GOC"/>
</dbReference>
<comment type="caution">
    <text evidence="5">The sequence shown here is derived from an EMBL/GenBank/DDBJ whole genome shotgun (WGS) entry which is preliminary data.</text>
</comment>
<feature type="compositionally biased region" description="Low complexity" evidence="4">
    <location>
        <begin position="1672"/>
        <end position="1683"/>
    </location>
</feature>
<evidence type="ECO:0000313" key="5">
    <source>
        <dbReference type="EMBL" id="OWF36165.1"/>
    </source>
</evidence>
<dbReference type="GO" id="GO:0006897">
    <property type="term" value="P:endocytosis"/>
    <property type="evidence" value="ECO:0007669"/>
    <property type="project" value="TreeGrafter"/>
</dbReference>
<evidence type="ECO:0000256" key="4">
    <source>
        <dbReference type="SAM" id="MobiDB-lite"/>
    </source>
</evidence>
<dbReference type="Proteomes" id="UP000242188">
    <property type="component" value="Unassembled WGS sequence"/>
</dbReference>
<protein>
    <recommendedName>
        <fullName evidence="3">HEAT repeat-containing protein 5A</fullName>
    </recommendedName>
</protein>
<dbReference type="GO" id="GO:0008104">
    <property type="term" value="P:intracellular protein localization"/>
    <property type="evidence" value="ECO:0007669"/>
    <property type="project" value="TreeGrafter"/>
</dbReference>
<name>A0A210PI49_MIZYE</name>
<feature type="region of interest" description="Disordered" evidence="4">
    <location>
        <begin position="1668"/>
        <end position="1691"/>
    </location>
</feature>
<gene>
    <name evidence="5" type="ORF">KP79_PYT10005</name>
</gene>
<comment type="similarity">
    <text evidence="1">Belongs to the HEATR5 family.</text>
</comment>
<dbReference type="InterPro" id="IPR011989">
    <property type="entry name" value="ARM-like"/>
</dbReference>
<feature type="region of interest" description="Disordered" evidence="4">
    <location>
        <begin position="1193"/>
        <end position="1214"/>
    </location>
</feature>
<proteinExistence type="inferred from homology"/>
<organism evidence="5 6">
    <name type="scientific">Mizuhopecten yessoensis</name>
    <name type="common">Japanese scallop</name>
    <name type="synonym">Patinopecten yessoensis</name>
    <dbReference type="NCBI Taxonomy" id="6573"/>
    <lineage>
        <taxon>Eukaryota</taxon>
        <taxon>Metazoa</taxon>
        <taxon>Spiralia</taxon>
        <taxon>Lophotrochozoa</taxon>
        <taxon>Mollusca</taxon>
        <taxon>Bivalvia</taxon>
        <taxon>Autobranchia</taxon>
        <taxon>Pteriomorphia</taxon>
        <taxon>Pectinida</taxon>
        <taxon>Pectinoidea</taxon>
        <taxon>Pectinidae</taxon>
        <taxon>Mizuhopecten</taxon>
    </lineage>
</organism>
<evidence type="ECO:0000256" key="3">
    <source>
        <dbReference type="ARBA" id="ARBA00070811"/>
    </source>
</evidence>
<feature type="compositionally biased region" description="Acidic residues" evidence="4">
    <location>
        <begin position="1201"/>
        <end position="1214"/>
    </location>
</feature>
<dbReference type="GO" id="GO:0042147">
    <property type="term" value="P:retrograde transport, endosome to Golgi"/>
    <property type="evidence" value="ECO:0007669"/>
    <property type="project" value="TreeGrafter"/>
</dbReference>
<evidence type="ECO:0000313" key="6">
    <source>
        <dbReference type="Proteomes" id="UP000242188"/>
    </source>
</evidence>
<dbReference type="GO" id="GO:0005794">
    <property type="term" value="C:Golgi apparatus"/>
    <property type="evidence" value="ECO:0007669"/>
    <property type="project" value="TreeGrafter"/>
</dbReference>
<dbReference type="InterPro" id="IPR016024">
    <property type="entry name" value="ARM-type_fold"/>
</dbReference>
<dbReference type="Gene3D" id="1.25.10.10">
    <property type="entry name" value="Leucine-rich Repeat Variant"/>
    <property type="match status" value="3"/>
</dbReference>
<evidence type="ECO:0000256" key="2">
    <source>
        <dbReference type="ARBA" id="ARBA00022737"/>
    </source>
</evidence>
<dbReference type="GO" id="GO:0030139">
    <property type="term" value="C:endocytic vesicle"/>
    <property type="evidence" value="ECO:0007669"/>
    <property type="project" value="TreeGrafter"/>
</dbReference>
<dbReference type="InterPro" id="IPR040108">
    <property type="entry name" value="Laa1/Sip1/HEATR5"/>
</dbReference>
<dbReference type="FunFam" id="1.25.10.10:FF:000098">
    <property type="entry name" value="HEAT repeat-containing protein 5A isoform X2"/>
    <property type="match status" value="1"/>
</dbReference>
<dbReference type="PANTHER" id="PTHR21663:SF0">
    <property type="entry name" value="HEAT REPEAT-CONTAINING PROTEIN 5B"/>
    <property type="match status" value="1"/>
</dbReference>
<feature type="region of interest" description="Disordered" evidence="4">
    <location>
        <begin position="1528"/>
        <end position="1549"/>
    </location>
</feature>
<dbReference type="SUPFAM" id="SSF48371">
    <property type="entry name" value="ARM repeat"/>
    <property type="match status" value="2"/>
</dbReference>
<feature type="compositionally biased region" description="Basic and acidic residues" evidence="4">
    <location>
        <begin position="1528"/>
        <end position="1540"/>
    </location>
</feature>
<dbReference type="InterPro" id="IPR046837">
    <property type="entry name" value="Laa1/Sip1/HEATR5-like_HEAT"/>
</dbReference>
<dbReference type="EMBL" id="NEDP02076666">
    <property type="protein sequence ID" value="OWF36165.1"/>
    <property type="molecule type" value="Genomic_DNA"/>
</dbReference>
<keyword evidence="2" id="KW-0677">Repeat</keyword>
<dbReference type="Pfam" id="PF20210">
    <property type="entry name" value="Laa1_Sip1_HTR5"/>
    <property type="match status" value="1"/>
</dbReference>
<dbReference type="PANTHER" id="PTHR21663">
    <property type="entry name" value="HYPOTHETICAL HEAT DOMAIN-CONTAINING"/>
    <property type="match status" value="1"/>
</dbReference>
<dbReference type="FunFam" id="1.25.10.10:FF:000138">
    <property type="entry name" value="Putative HEAT repeat-containing protein 5B"/>
    <property type="match status" value="1"/>
</dbReference>
<reference evidence="5 6" key="1">
    <citation type="journal article" date="2017" name="Nat. Ecol. Evol.">
        <title>Scallop genome provides insights into evolution of bilaterian karyotype and development.</title>
        <authorList>
            <person name="Wang S."/>
            <person name="Zhang J."/>
            <person name="Jiao W."/>
            <person name="Li J."/>
            <person name="Xun X."/>
            <person name="Sun Y."/>
            <person name="Guo X."/>
            <person name="Huan P."/>
            <person name="Dong B."/>
            <person name="Zhang L."/>
            <person name="Hu X."/>
            <person name="Sun X."/>
            <person name="Wang J."/>
            <person name="Zhao C."/>
            <person name="Wang Y."/>
            <person name="Wang D."/>
            <person name="Huang X."/>
            <person name="Wang R."/>
            <person name="Lv J."/>
            <person name="Li Y."/>
            <person name="Zhang Z."/>
            <person name="Liu B."/>
            <person name="Lu W."/>
            <person name="Hui Y."/>
            <person name="Liang J."/>
            <person name="Zhou Z."/>
            <person name="Hou R."/>
            <person name="Li X."/>
            <person name="Liu Y."/>
            <person name="Li H."/>
            <person name="Ning X."/>
            <person name="Lin Y."/>
            <person name="Zhao L."/>
            <person name="Xing Q."/>
            <person name="Dou J."/>
            <person name="Li Y."/>
            <person name="Mao J."/>
            <person name="Guo H."/>
            <person name="Dou H."/>
            <person name="Li T."/>
            <person name="Mu C."/>
            <person name="Jiang W."/>
            <person name="Fu Q."/>
            <person name="Fu X."/>
            <person name="Miao Y."/>
            <person name="Liu J."/>
            <person name="Yu Q."/>
            <person name="Li R."/>
            <person name="Liao H."/>
            <person name="Li X."/>
            <person name="Kong Y."/>
            <person name="Jiang Z."/>
            <person name="Chourrout D."/>
            <person name="Li R."/>
            <person name="Bao Z."/>
        </authorList>
    </citation>
    <scope>NUCLEOTIDE SEQUENCE [LARGE SCALE GENOMIC DNA]</scope>
    <source>
        <strain evidence="5 6">PY_sf001</strain>
    </source>
</reference>
<sequence>MDPEDSCEPSMMELAHSLLLNEEALKKIPENKRPVFVFEWLRFLDKVLIAAQKSDIKEKQKKLVEQLTNQISESPGPPSRKLLARNLAILFSVGDTFELFNTINKCNDIIKNKDDSPSYLPTRLAAIACLGAMYEKLGRMTGRSYEDTVQILIKSLKNAESQGRSEIMMTLEKVVGGVGSAGSGTFKDVYKATKQCMTDRSMSVRFAAAKCMYQLVNEAPFMCATELETVTALSFRSLDGSNYDVRCAIAKLLGNLLATALSPKTVYGKNKQPKLEEVLNLLASGFIKGGFGFLKSSTAGEMIKGSGSINREIRVGVTHAYIEFVKCMGGLWLERNISMFLNHVLDLVASPKSTPTHVDAVYARKCVLFIIRSSIGGLLGEKAQIAAAKEICQIIVKQMNAAGEAVADAVDGKSQNWDMMGSQHVLVCALHELGSLVLRLGTSASPLVSEPATGIIEPVVSVLIHPCHAARLAASWCLGSISVALPSQLTPLLDRCVERMEKLKSSPESVSGYSSALAALLGRVYQCPLGIPHGKGKHLFSIAEELLRTASQNSRLSLQRTQSGWLLLGSLMTLGPPVVRNHLPRMLLLWRNAFPRSTKELEAEKIRGDSFTWQVTLEARAGALGAMYSFLQHCRELVTEDVIRRLLAPLECALLMFSHLPGVIKSYGTQLKASAAMVRLRLYDVLCLLPPESFEGTYTMLLRELVAEFTLTDNPANTTTSLLRSMCHVDDSVILGSWLQETDHKAIEDQLQPNSASGSGALEHDSQSLYARYPPSEPIPGPLPLGVAVIDSSVKLYGLVFPRVANKHRYQMLQHFNECIKQAKATRQQAVQMNIFTAVLCALKSLSDTKTSMGPDEVKKAAFNLIMGALSSTNPILRCAAGEALGRMAQVVGDSRFIADMAQYSFNSLKSARDVVSRTGHSLALGCLHRYVGGMGSGQHLNTSVSILLALAQDFNSPVVQVWALHALALIADSGGPMFRSYVEPTLSLVLQLLLSVPPSTVDVHQCLGKCLSALITSIGPELQGNSGSIATARLYCLVCCAIMQDHPDSLVQAEAIACLQQLHMFAPRHVNLTSLVPHLCETLKSAHLLLRRAAVACLRQLVTREAEEVSEQALKVVNETSYQYSSPGTAASANENGVEGQLYGMLDTEIDGKLISDVQDTLVSLLQSLATRNLTRWLMLLKEVLSASTDTTSSLQEGVVDGDDDKDDDDEDEGAEFEFKAAEADVTHPTVAPRWPTRVFATDCLRKIIIACEVDEIHFNLEKARELKAKTNNVNFLVLHLSELVRMAFIAATSDSNQLRLAGLSALQDVITRFAAVPEPEFPGHVILEQYQAQVSAALRPAFSQDTPSDVTAAACDVCSTWIGSGVARDLNDLRRVHQLLVSSLAKMNAGKSQSMLYNESAVTMEKLAVLRAWAEVYIVAVEREKTVQPKAKNEEDEFGDSARESLLSLVQPELPTLSQNWFNALKDHAYLSLPPEYSGQLPSDGGMFYHPETVDSARPHYKKSWPSILHALAIWLDESSFLHVDKDHSNEPANEKKPGGLSLAPANAPANMNPDQINADRLYLILGICMEALSSNIIVMSEHVVNSCLKALYALLNPSWPRKAMGEDPVLSRELLNVMHRTMLTKDSITTQLLAIEVVKQVLSAAGENLDNEKIKIKEKEIETPVSNASSTDSMDTTDSTQVLGEGGEAGDIVPGKSVVYATLEVCLCAISRQIPALNPSTPSTGFQVPTRLTKMSDESCQLIANTVLILTELPNLCSPQGSIAILPTVLHLVTGVLRELSAKSSERRSPVVVSACLSSLKTLCSSPLTTDETVSGSWIQLLQSTLATVLHYAKPSEEKPGMEDVTLLGVITVFICCTPHEVANIPSLKAQCVQVFKDTWDSDNNEVKLKCVQMFTSVIQHLDRDSATPYIRNVASKILEYLCNTSEDKRNIDSEINLIKGSIHMAVSLVAIAEESRRLTLLSLLMPLLVSFLMNEKTVNSMSKSAKLLHDEALQRITTIGPRYPEQFRTLMGSQAELKTKLEAAVKLNQASVRAKQALEKSAKLPQNQPARPTIALKTNFGNFTG</sequence>
<evidence type="ECO:0000256" key="1">
    <source>
        <dbReference type="ARBA" id="ARBA00008304"/>
    </source>
</evidence>
<dbReference type="GO" id="GO:0016020">
    <property type="term" value="C:membrane"/>
    <property type="evidence" value="ECO:0007669"/>
    <property type="project" value="TreeGrafter"/>
</dbReference>
<keyword evidence="6" id="KW-1185">Reference proteome</keyword>
<accession>A0A210PI49</accession>